<protein>
    <recommendedName>
        <fullName evidence="6">Zinc finger CCHC domain-containing protein 2</fullName>
    </recommendedName>
</protein>
<dbReference type="PANTHER" id="PTHR16195:SF16">
    <property type="entry name" value="ZINC FINGER CCHC DOMAIN-CONTAINING PROTEIN 14"/>
    <property type="match status" value="1"/>
</dbReference>
<dbReference type="VEuPathDB" id="VectorBase:PPAPM1_012352"/>
<feature type="region of interest" description="Disordered" evidence="1">
    <location>
        <begin position="159"/>
        <end position="201"/>
    </location>
</feature>
<feature type="domain" description="SMAUG/ZCCHC2-like PHAT" evidence="3">
    <location>
        <begin position="53"/>
        <end position="160"/>
    </location>
</feature>
<sequence length="236" mass="26890">MICKDTVVSWFKELESYKRIDTMCTLLNMCLPFELRFLGTCLEELGRRDSQELRGIELRVNNPTELAADIASCQSGEPTDMKIRRKMALYLALIRVCSRPCVNELFRTLDGWGERDLSKFSDGDPLQELLLVYTMATNHPVFSFEQRMKCAEIFTKIKESRPASQPPPPQATQPPPHHHISPQQPPLLTNSTPSPPGIHTIHHHQLMGQPQIPMGFTQVSLKCIPYIRIPLPQFLS</sequence>
<feature type="domain" description="RNA-binding protein vts1-like alpha-helical" evidence="2">
    <location>
        <begin position="4"/>
        <end position="48"/>
    </location>
</feature>
<dbReference type="PANTHER" id="PTHR16195">
    <property type="entry name" value="ZINC FINGER CCHC DOMAIN CONTAINING PROTEIN"/>
    <property type="match status" value="1"/>
</dbReference>
<dbReference type="Proteomes" id="UP000092462">
    <property type="component" value="Unassembled WGS sequence"/>
</dbReference>
<dbReference type="EMBL" id="AJVK01006650">
    <property type="status" value="NOT_ANNOTATED_CDS"/>
    <property type="molecule type" value="Genomic_DNA"/>
</dbReference>
<organism evidence="4 5">
    <name type="scientific">Phlebotomus papatasi</name>
    <name type="common">Sandfly</name>
    <dbReference type="NCBI Taxonomy" id="29031"/>
    <lineage>
        <taxon>Eukaryota</taxon>
        <taxon>Metazoa</taxon>
        <taxon>Ecdysozoa</taxon>
        <taxon>Arthropoda</taxon>
        <taxon>Hexapoda</taxon>
        <taxon>Insecta</taxon>
        <taxon>Pterygota</taxon>
        <taxon>Neoptera</taxon>
        <taxon>Endopterygota</taxon>
        <taxon>Diptera</taxon>
        <taxon>Nematocera</taxon>
        <taxon>Psychodoidea</taxon>
        <taxon>Psychodidae</taxon>
        <taxon>Phlebotomus</taxon>
        <taxon>Phlebotomus</taxon>
    </lineage>
</organism>
<reference evidence="4" key="1">
    <citation type="submission" date="2022-08" db="UniProtKB">
        <authorList>
            <consortium name="EnsemblMetazoa"/>
        </authorList>
    </citation>
    <scope>IDENTIFICATION</scope>
    <source>
        <strain evidence="4">Israel</strain>
    </source>
</reference>
<keyword evidence="5" id="KW-1185">Reference proteome</keyword>
<proteinExistence type="predicted"/>
<evidence type="ECO:0008006" key="6">
    <source>
        <dbReference type="Google" id="ProtNLM"/>
    </source>
</evidence>
<dbReference type="InterPro" id="IPR042344">
    <property type="entry name" value="ZCCHC14"/>
</dbReference>
<evidence type="ECO:0000259" key="2">
    <source>
        <dbReference type="Pfam" id="PF25479"/>
    </source>
</evidence>
<dbReference type="InterPro" id="IPR058599">
    <property type="entry name" value="PHAT_Smg/ZCCHC2-like"/>
</dbReference>
<dbReference type="Pfam" id="PF26034">
    <property type="entry name" value="PHAT_SMAUG"/>
    <property type="match status" value="1"/>
</dbReference>
<dbReference type="VEuPathDB" id="VectorBase:PPAI009216"/>
<evidence type="ECO:0000313" key="4">
    <source>
        <dbReference type="EnsemblMetazoa" id="PPAI009216-PA"/>
    </source>
</evidence>
<dbReference type="Pfam" id="PF25479">
    <property type="entry name" value="Vts1"/>
    <property type="match status" value="1"/>
</dbReference>
<evidence type="ECO:0000256" key="1">
    <source>
        <dbReference type="SAM" id="MobiDB-lite"/>
    </source>
</evidence>
<accession>A0A1B0DLH6</accession>
<dbReference type="EnsemblMetazoa" id="PPAI009216-RA">
    <property type="protein sequence ID" value="PPAI009216-PA"/>
    <property type="gene ID" value="PPAI009216"/>
</dbReference>
<feature type="compositionally biased region" description="Pro residues" evidence="1">
    <location>
        <begin position="164"/>
        <end position="175"/>
    </location>
</feature>
<evidence type="ECO:0000313" key="5">
    <source>
        <dbReference type="Proteomes" id="UP000092462"/>
    </source>
</evidence>
<dbReference type="InterPro" id="IPR057327">
    <property type="entry name" value="Vts1_dom"/>
</dbReference>
<name>A0A1B0DLH6_PHLPP</name>
<dbReference type="AlphaFoldDB" id="A0A1B0DLH6"/>
<evidence type="ECO:0000259" key="3">
    <source>
        <dbReference type="Pfam" id="PF26034"/>
    </source>
</evidence>